<dbReference type="Pfam" id="PF13328">
    <property type="entry name" value="HD_4"/>
    <property type="match status" value="1"/>
</dbReference>
<accession>A0A2S8GL95</accession>
<evidence type="ECO:0008006" key="3">
    <source>
        <dbReference type="Google" id="ProtNLM"/>
    </source>
</evidence>
<evidence type="ECO:0000313" key="1">
    <source>
        <dbReference type="EMBL" id="PQO45207.1"/>
    </source>
</evidence>
<dbReference type="PANTHER" id="PTHR46246">
    <property type="entry name" value="GUANOSINE-3',5'-BIS(DIPHOSPHATE) 3'-PYROPHOSPHOHYDROLASE MESH1"/>
    <property type="match status" value="1"/>
</dbReference>
<evidence type="ECO:0000313" key="2">
    <source>
        <dbReference type="Proteomes" id="UP000237819"/>
    </source>
</evidence>
<name>A0A2S8GL95_9BACT</name>
<protein>
    <recommendedName>
        <fullName evidence="3">HD/PDEase domain-containing protein</fullName>
    </recommendedName>
</protein>
<gene>
    <name evidence="1" type="ORF">C5Y93_14680</name>
</gene>
<dbReference type="Gene3D" id="1.10.3210.10">
    <property type="entry name" value="Hypothetical protein af1432"/>
    <property type="match status" value="1"/>
</dbReference>
<dbReference type="Proteomes" id="UP000237819">
    <property type="component" value="Unassembled WGS sequence"/>
</dbReference>
<organism evidence="1 2">
    <name type="scientific">Blastopirellula marina</name>
    <dbReference type="NCBI Taxonomy" id="124"/>
    <lineage>
        <taxon>Bacteria</taxon>
        <taxon>Pseudomonadati</taxon>
        <taxon>Planctomycetota</taxon>
        <taxon>Planctomycetia</taxon>
        <taxon>Pirellulales</taxon>
        <taxon>Pirellulaceae</taxon>
        <taxon>Blastopirellula</taxon>
    </lineage>
</organism>
<proteinExistence type="predicted"/>
<comment type="caution">
    <text evidence="1">The sequence shown here is derived from an EMBL/GenBank/DDBJ whole genome shotgun (WGS) entry which is preliminary data.</text>
</comment>
<sequence length="188" mass="21323">MKMDWDERFGMLTWQAAKLHAGQVRQHSGLPYIVHPLDVVWRISQWGIVGSEHPDTWIAALFHDTLEDTEATPETLQPLIGEQATKLVEALTFDSSLHEKHVYLDSFQDPAKTPIAAVVVKLADRLCNVEDFLRSDTAYAHTYFWKAESVFDAFTARRAQAVAHFSEKIVVTIENDIHDVESAVEMFG</sequence>
<dbReference type="EMBL" id="PUHZ01000015">
    <property type="protein sequence ID" value="PQO45207.1"/>
    <property type="molecule type" value="Genomic_DNA"/>
</dbReference>
<dbReference type="InterPro" id="IPR052194">
    <property type="entry name" value="MESH1"/>
</dbReference>
<dbReference type="SUPFAM" id="SSF109604">
    <property type="entry name" value="HD-domain/PDEase-like"/>
    <property type="match status" value="1"/>
</dbReference>
<dbReference type="PANTHER" id="PTHR46246:SF1">
    <property type="entry name" value="GUANOSINE-3',5'-BIS(DIPHOSPHATE) 3'-PYROPHOSPHOHYDROLASE MESH1"/>
    <property type="match status" value="1"/>
</dbReference>
<dbReference type="GO" id="GO:0008893">
    <property type="term" value="F:guanosine-3',5'-bis(diphosphate) 3'-diphosphatase activity"/>
    <property type="evidence" value="ECO:0007669"/>
    <property type="project" value="TreeGrafter"/>
</dbReference>
<reference evidence="1 2" key="1">
    <citation type="submission" date="2018-02" db="EMBL/GenBank/DDBJ databases">
        <title>Comparative genomes isolates from brazilian mangrove.</title>
        <authorList>
            <person name="Araujo J.E."/>
            <person name="Taketani R.G."/>
            <person name="Silva M.C.P."/>
            <person name="Loureco M.V."/>
            <person name="Andreote F.D."/>
        </authorList>
    </citation>
    <scope>NUCLEOTIDE SEQUENCE [LARGE SCALE GENOMIC DNA]</scope>
    <source>
        <strain evidence="1 2">Nap-Phe MGV</strain>
    </source>
</reference>
<dbReference type="AlphaFoldDB" id="A0A2S8GL95"/>